<dbReference type="NCBIfam" id="TIGR01462">
    <property type="entry name" value="greA"/>
    <property type="match status" value="1"/>
</dbReference>
<evidence type="ECO:0000256" key="7">
    <source>
        <dbReference type="ARBA" id="ARBA00030776"/>
    </source>
</evidence>
<dbReference type="PANTHER" id="PTHR30437:SF4">
    <property type="entry name" value="TRANSCRIPTION ELONGATION FACTOR GREA"/>
    <property type="match status" value="1"/>
</dbReference>
<dbReference type="SUPFAM" id="SSF46557">
    <property type="entry name" value="GreA transcript cleavage protein, N-terminal domain"/>
    <property type="match status" value="1"/>
</dbReference>
<keyword evidence="5" id="KW-0804">Transcription</keyword>
<dbReference type="GO" id="GO:0006354">
    <property type="term" value="P:DNA-templated transcription elongation"/>
    <property type="evidence" value="ECO:0007669"/>
    <property type="project" value="TreeGrafter"/>
</dbReference>
<evidence type="ECO:0000256" key="3">
    <source>
        <dbReference type="ARBA" id="ARBA00023015"/>
    </source>
</evidence>
<dbReference type="PIRSF" id="PIRSF006092">
    <property type="entry name" value="GreA_GreB"/>
    <property type="match status" value="1"/>
</dbReference>
<feature type="domain" description="Transcription elongation factor GreA/GreB N-terminal" evidence="9">
    <location>
        <begin position="4"/>
        <end position="74"/>
    </location>
</feature>
<dbReference type="GO" id="GO:0003746">
    <property type="term" value="F:translation elongation factor activity"/>
    <property type="evidence" value="ECO:0007669"/>
    <property type="project" value="UniProtKB-KW"/>
</dbReference>
<dbReference type="InterPro" id="IPR028624">
    <property type="entry name" value="Tscrpt_elong_fac_GreA/B"/>
</dbReference>
<sequence>MKRIPMTEQGFRKMKEELEHLLKVERPKNIKDIEEARSHGDLSENAEYHAAKERQSFIEGRIQELQSKTALAQVIDTSRIKSDRVTFGAKVKVYDLGTDEERLFHLVGPDEADVGSGRISITSPVGRGLMSKEVGDTVVVNAPAKTIEYEIIEISFE</sequence>
<dbReference type="GO" id="GO:0032784">
    <property type="term" value="P:regulation of DNA-templated transcription elongation"/>
    <property type="evidence" value="ECO:0007669"/>
    <property type="project" value="InterPro"/>
</dbReference>
<evidence type="ECO:0000256" key="4">
    <source>
        <dbReference type="ARBA" id="ARBA00023125"/>
    </source>
</evidence>
<keyword evidence="10" id="KW-0251">Elongation factor</keyword>
<dbReference type="Gene3D" id="1.10.287.180">
    <property type="entry name" value="Transcription elongation factor, GreA/GreB, N-terminal domain"/>
    <property type="match status" value="1"/>
</dbReference>
<dbReference type="HAMAP" id="MF_00105">
    <property type="entry name" value="GreA_GreB"/>
    <property type="match status" value="1"/>
</dbReference>
<dbReference type="Pfam" id="PF01272">
    <property type="entry name" value="GreA_GreB"/>
    <property type="match status" value="1"/>
</dbReference>
<dbReference type="InterPro" id="IPR022691">
    <property type="entry name" value="Tscrpt_elong_fac_GreA/B_N"/>
</dbReference>
<comment type="similarity">
    <text evidence="1">Belongs to the GreA/GreB family.</text>
</comment>
<dbReference type="SUPFAM" id="SSF54534">
    <property type="entry name" value="FKBP-like"/>
    <property type="match status" value="1"/>
</dbReference>
<dbReference type="FunFam" id="3.10.50.30:FF:000001">
    <property type="entry name" value="Transcription elongation factor GreA"/>
    <property type="match status" value="1"/>
</dbReference>
<protein>
    <recommendedName>
        <fullName evidence="2">Transcription elongation factor GreA</fullName>
    </recommendedName>
    <alternativeName>
        <fullName evidence="7">Transcript cleavage factor GreA</fullName>
    </alternativeName>
</protein>
<dbReference type="Gene3D" id="3.10.50.30">
    <property type="entry name" value="Transcription elongation factor, GreA/GreB, C-terminal domain"/>
    <property type="match status" value="1"/>
</dbReference>
<dbReference type="EMBL" id="UOGH01000165">
    <property type="protein sequence ID" value="VAX30447.1"/>
    <property type="molecule type" value="Genomic_DNA"/>
</dbReference>
<reference evidence="10" key="1">
    <citation type="submission" date="2018-06" db="EMBL/GenBank/DDBJ databases">
        <authorList>
            <person name="Zhirakovskaya E."/>
        </authorList>
    </citation>
    <scope>NUCLEOTIDE SEQUENCE</scope>
</reference>
<dbReference type="InterPro" id="IPR006359">
    <property type="entry name" value="Tscrpt_elong_fac_GreA"/>
</dbReference>
<evidence type="ECO:0000259" key="8">
    <source>
        <dbReference type="Pfam" id="PF01272"/>
    </source>
</evidence>
<dbReference type="PANTHER" id="PTHR30437">
    <property type="entry name" value="TRANSCRIPTION ELONGATION FACTOR GREA"/>
    <property type="match status" value="1"/>
</dbReference>
<keyword evidence="10" id="KW-0648">Protein biosynthesis</keyword>
<evidence type="ECO:0000256" key="6">
    <source>
        <dbReference type="ARBA" id="ARBA00024916"/>
    </source>
</evidence>
<dbReference type="NCBIfam" id="NF001264">
    <property type="entry name" value="PRK00226.1-5"/>
    <property type="match status" value="1"/>
</dbReference>
<comment type="function">
    <text evidence="6">Necessary for efficient RNA polymerase transcription elongation past template-encoded arresting sites. The arresting sites in DNA have the property of trapping a certain fraction of elongating RNA polymerases that pass through, resulting in locked ternary complexes. Cleavage of the nascent transcript by cleavage factors such as GreA or GreB allows the resumption of elongation from the new 3'terminus. GreA releases sequences of 2 to 3 nucleotides.</text>
</comment>
<dbReference type="GO" id="GO:0070063">
    <property type="term" value="F:RNA polymerase binding"/>
    <property type="evidence" value="ECO:0007669"/>
    <property type="project" value="InterPro"/>
</dbReference>
<proteinExistence type="inferred from homology"/>
<name>A0A3B1DNY1_9ZZZZ</name>
<dbReference type="InterPro" id="IPR036953">
    <property type="entry name" value="GreA/GreB_C_sf"/>
</dbReference>
<dbReference type="InterPro" id="IPR001437">
    <property type="entry name" value="Tscrpt_elong_fac_GreA/B_C"/>
</dbReference>
<evidence type="ECO:0000259" key="9">
    <source>
        <dbReference type="Pfam" id="PF03449"/>
    </source>
</evidence>
<evidence type="ECO:0000256" key="1">
    <source>
        <dbReference type="ARBA" id="ARBA00008213"/>
    </source>
</evidence>
<dbReference type="PROSITE" id="PS00829">
    <property type="entry name" value="GREAB_1"/>
    <property type="match status" value="1"/>
</dbReference>
<gene>
    <name evidence="10" type="ORF">MNBD_NITROSPIRAE02-1396</name>
</gene>
<dbReference type="InterPro" id="IPR036805">
    <property type="entry name" value="Tscrpt_elong_fac_GreA/B_N_sf"/>
</dbReference>
<evidence type="ECO:0000256" key="5">
    <source>
        <dbReference type="ARBA" id="ARBA00023163"/>
    </source>
</evidence>
<dbReference type="NCBIfam" id="NF001261">
    <property type="entry name" value="PRK00226.1-2"/>
    <property type="match status" value="1"/>
</dbReference>
<dbReference type="InterPro" id="IPR018151">
    <property type="entry name" value="TF_GreA/GreB_CS"/>
</dbReference>
<dbReference type="InterPro" id="IPR023459">
    <property type="entry name" value="Tscrpt_elong_fac_GreA/B_fam"/>
</dbReference>
<dbReference type="Pfam" id="PF03449">
    <property type="entry name" value="GreA_GreB_N"/>
    <property type="match status" value="1"/>
</dbReference>
<dbReference type="FunFam" id="1.10.287.180:FF:000001">
    <property type="entry name" value="Transcription elongation factor GreA"/>
    <property type="match status" value="1"/>
</dbReference>
<organism evidence="10">
    <name type="scientific">hydrothermal vent metagenome</name>
    <dbReference type="NCBI Taxonomy" id="652676"/>
    <lineage>
        <taxon>unclassified sequences</taxon>
        <taxon>metagenomes</taxon>
        <taxon>ecological metagenomes</taxon>
    </lineage>
</organism>
<keyword evidence="3" id="KW-0805">Transcription regulation</keyword>
<evidence type="ECO:0000313" key="10">
    <source>
        <dbReference type="EMBL" id="VAX30447.1"/>
    </source>
</evidence>
<feature type="domain" description="Transcription elongation factor GreA/GreB C-terminal" evidence="8">
    <location>
        <begin position="82"/>
        <end position="155"/>
    </location>
</feature>
<dbReference type="GO" id="GO:0003677">
    <property type="term" value="F:DNA binding"/>
    <property type="evidence" value="ECO:0007669"/>
    <property type="project" value="UniProtKB-KW"/>
</dbReference>
<evidence type="ECO:0000256" key="2">
    <source>
        <dbReference type="ARBA" id="ARBA00013729"/>
    </source>
</evidence>
<accession>A0A3B1DNY1</accession>
<keyword evidence="4" id="KW-0238">DNA-binding</keyword>
<dbReference type="AlphaFoldDB" id="A0A3B1DNY1"/>
<dbReference type="NCBIfam" id="NF001263">
    <property type="entry name" value="PRK00226.1-4"/>
    <property type="match status" value="1"/>
</dbReference>